<evidence type="ECO:0000313" key="3">
    <source>
        <dbReference type="Proteomes" id="UP000646478"/>
    </source>
</evidence>
<dbReference type="PANTHER" id="PTHR40112:SF1">
    <property type="entry name" value="H2HPP ISOMERASE"/>
    <property type="match status" value="1"/>
</dbReference>
<dbReference type="CDD" id="cd02238">
    <property type="entry name" value="cupin_KdgF"/>
    <property type="match status" value="1"/>
</dbReference>
<feature type="domain" description="Cupin type-2" evidence="1">
    <location>
        <begin position="31"/>
        <end position="88"/>
    </location>
</feature>
<organism evidence="2 3">
    <name type="scientific">Brucella endophytica</name>
    <dbReference type="NCBI Taxonomy" id="1963359"/>
    <lineage>
        <taxon>Bacteria</taxon>
        <taxon>Pseudomonadati</taxon>
        <taxon>Pseudomonadota</taxon>
        <taxon>Alphaproteobacteria</taxon>
        <taxon>Hyphomicrobiales</taxon>
        <taxon>Brucellaceae</taxon>
        <taxon>Brucella/Ochrobactrum group</taxon>
        <taxon>Brucella</taxon>
    </lineage>
</organism>
<comment type="caution">
    <text evidence="2">The sequence shown here is derived from an EMBL/GenBank/DDBJ whole genome shotgun (WGS) entry which is preliminary data.</text>
</comment>
<dbReference type="RefSeq" id="WP_188822658.1">
    <property type="nucleotide sequence ID" value="NZ_BMHH01000004.1"/>
</dbReference>
<dbReference type="PIRSF" id="PIRSF029883">
    <property type="entry name" value="KdgF"/>
    <property type="match status" value="1"/>
</dbReference>
<evidence type="ECO:0000313" key="2">
    <source>
        <dbReference type="EMBL" id="GGA86749.1"/>
    </source>
</evidence>
<name>A0A916S6H4_9HYPH</name>
<dbReference type="SUPFAM" id="SSF51182">
    <property type="entry name" value="RmlC-like cupins"/>
    <property type="match status" value="1"/>
</dbReference>
<dbReference type="EMBL" id="BMHH01000004">
    <property type="protein sequence ID" value="GGA86749.1"/>
    <property type="molecule type" value="Genomic_DNA"/>
</dbReference>
<dbReference type="Proteomes" id="UP000646478">
    <property type="component" value="Unassembled WGS sequence"/>
</dbReference>
<reference evidence="2" key="1">
    <citation type="journal article" date="2014" name="Int. J. Syst. Evol. Microbiol.">
        <title>Complete genome sequence of Corynebacterium casei LMG S-19264T (=DSM 44701T), isolated from a smear-ripened cheese.</title>
        <authorList>
            <consortium name="US DOE Joint Genome Institute (JGI-PGF)"/>
            <person name="Walter F."/>
            <person name="Albersmeier A."/>
            <person name="Kalinowski J."/>
            <person name="Ruckert C."/>
        </authorList>
    </citation>
    <scope>NUCLEOTIDE SEQUENCE</scope>
    <source>
        <strain evidence="2">CGMCC 1.15082</strain>
    </source>
</reference>
<gene>
    <name evidence="2" type="ORF">GCM10011491_13010</name>
</gene>
<accession>A0A916S6H4</accession>
<reference evidence="2" key="2">
    <citation type="submission" date="2020-09" db="EMBL/GenBank/DDBJ databases">
        <authorList>
            <person name="Sun Q."/>
            <person name="Zhou Y."/>
        </authorList>
    </citation>
    <scope>NUCLEOTIDE SEQUENCE</scope>
    <source>
        <strain evidence="2">CGMCC 1.15082</strain>
    </source>
</reference>
<dbReference type="InterPro" id="IPR013096">
    <property type="entry name" value="Cupin_2"/>
</dbReference>
<sequence length="104" mass="11550">MLENHYPVVVTGPGKTRQVLAHNAEMMLVSFRFEAGTEGALHSHPHIQSTYIRSGRFEFYRGSETLILGPGDAVAIDAHVPHGCRCLEAGELIDSFTPRRDDFL</sequence>
<dbReference type="InterPro" id="IPR011051">
    <property type="entry name" value="RmlC_Cupin_sf"/>
</dbReference>
<dbReference type="InterPro" id="IPR025499">
    <property type="entry name" value="KdgF"/>
</dbReference>
<dbReference type="PANTHER" id="PTHR40112">
    <property type="entry name" value="H2HPP ISOMERASE"/>
    <property type="match status" value="1"/>
</dbReference>
<protein>
    <submittedName>
        <fullName evidence="2">Cupin</fullName>
    </submittedName>
</protein>
<dbReference type="InterPro" id="IPR014710">
    <property type="entry name" value="RmlC-like_jellyroll"/>
</dbReference>
<keyword evidence="3" id="KW-1185">Reference proteome</keyword>
<proteinExistence type="predicted"/>
<dbReference type="Gene3D" id="2.60.120.10">
    <property type="entry name" value="Jelly Rolls"/>
    <property type="match status" value="1"/>
</dbReference>
<dbReference type="Pfam" id="PF07883">
    <property type="entry name" value="Cupin_2"/>
    <property type="match status" value="1"/>
</dbReference>
<dbReference type="InterPro" id="IPR052535">
    <property type="entry name" value="Bacilysin_H2HPP_isomerase"/>
</dbReference>
<evidence type="ECO:0000259" key="1">
    <source>
        <dbReference type="Pfam" id="PF07883"/>
    </source>
</evidence>
<dbReference type="AlphaFoldDB" id="A0A916S6H4"/>